<organism evidence="2 3">
    <name type="scientific">Dendrobium nobile</name>
    <name type="common">Orchid</name>
    <dbReference type="NCBI Taxonomy" id="94219"/>
    <lineage>
        <taxon>Eukaryota</taxon>
        <taxon>Viridiplantae</taxon>
        <taxon>Streptophyta</taxon>
        <taxon>Embryophyta</taxon>
        <taxon>Tracheophyta</taxon>
        <taxon>Spermatophyta</taxon>
        <taxon>Magnoliopsida</taxon>
        <taxon>Liliopsida</taxon>
        <taxon>Asparagales</taxon>
        <taxon>Orchidaceae</taxon>
        <taxon>Epidendroideae</taxon>
        <taxon>Malaxideae</taxon>
        <taxon>Dendrobiinae</taxon>
        <taxon>Dendrobium</taxon>
    </lineage>
</organism>
<gene>
    <name evidence="2" type="ORF">KFK09_019330</name>
</gene>
<evidence type="ECO:0000256" key="1">
    <source>
        <dbReference type="SAM" id="MobiDB-lite"/>
    </source>
</evidence>
<protein>
    <submittedName>
        <fullName evidence="2">Uncharacterized protein</fullName>
    </submittedName>
</protein>
<keyword evidence="3" id="KW-1185">Reference proteome</keyword>
<feature type="region of interest" description="Disordered" evidence="1">
    <location>
        <begin position="69"/>
        <end position="92"/>
    </location>
</feature>
<dbReference type="EMBL" id="JAGYWB010000014">
    <property type="protein sequence ID" value="KAI0498444.1"/>
    <property type="molecule type" value="Genomic_DNA"/>
</dbReference>
<proteinExistence type="predicted"/>
<reference evidence="2" key="1">
    <citation type="journal article" date="2022" name="Front. Genet.">
        <title>Chromosome-Scale Assembly of the Dendrobium nobile Genome Provides Insights Into the Molecular Mechanism of the Biosynthesis of the Medicinal Active Ingredient of Dendrobium.</title>
        <authorList>
            <person name="Xu Q."/>
            <person name="Niu S.-C."/>
            <person name="Li K.-L."/>
            <person name="Zheng P.-J."/>
            <person name="Zhang X.-J."/>
            <person name="Jia Y."/>
            <person name="Liu Y."/>
            <person name="Niu Y.-X."/>
            <person name="Yu L.-H."/>
            <person name="Chen D.-F."/>
            <person name="Zhang G.-Q."/>
        </authorList>
    </citation>
    <scope>NUCLEOTIDE SEQUENCE</scope>
    <source>
        <tissue evidence="2">Leaf</tissue>
    </source>
</reference>
<accession>A0A8T3AR05</accession>
<dbReference type="AlphaFoldDB" id="A0A8T3AR05"/>
<evidence type="ECO:0000313" key="3">
    <source>
        <dbReference type="Proteomes" id="UP000829196"/>
    </source>
</evidence>
<feature type="compositionally biased region" description="Basic and acidic residues" evidence="1">
    <location>
        <begin position="76"/>
        <end position="92"/>
    </location>
</feature>
<sequence length="178" mass="20545">MVLDDSGRLEVWLNVIGLIELKYICKLGWAFAHHELALDSPMLECNHPPAFSGIDYSLLIYTNKKNKNKKKTFKPSRGEKIARKNKEDQGEKEGFQVRTVNYERATAKVERRRQMKAYAVSFAIIWMSGWAKRHTIDKIRAKMEISLMIKNVDGKTIPTSIKIIDNDDADFCEAPQRE</sequence>
<comment type="caution">
    <text evidence="2">The sequence shown here is derived from an EMBL/GenBank/DDBJ whole genome shotgun (WGS) entry which is preliminary data.</text>
</comment>
<evidence type="ECO:0000313" key="2">
    <source>
        <dbReference type="EMBL" id="KAI0498444.1"/>
    </source>
</evidence>
<name>A0A8T3AR05_DENNO</name>
<dbReference type="Proteomes" id="UP000829196">
    <property type="component" value="Unassembled WGS sequence"/>
</dbReference>